<dbReference type="RefSeq" id="WP_270159913.1">
    <property type="nucleotide sequence ID" value="NZ_JAPNNL010000351.1"/>
</dbReference>
<dbReference type="SMART" id="SM00823">
    <property type="entry name" value="PKS_PP"/>
    <property type="match status" value="1"/>
</dbReference>
<gene>
    <name evidence="5" type="ORF">OUY22_36680</name>
</gene>
<dbReference type="InterPro" id="IPR013968">
    <property type="entry name" value="PKS_KR"/>
</dbReference>
<dbReference type="InterPro" id="IPR050091">
    <property type="entry name" value="PKS_NRPS_Biosynth_Enz"/>
</dbReference>
<dbReference type="PROSITE" id="PS00012">
    <property type="entry name" value="PHOSPHOPANTETHEINE"/>
    <property type="match status" value="1"/>
</dbReference>
<protein>
    <submittedName>
        <fullName evidence="5">Phosphopantetheine-binding protein</fullName>
    </submittedName>
</protein>
<keyword evidence="1" id="KW-0596">Phosphopantetheine</keyword>
<sequence length="316" mass="32559">AAANAFLDGLAVSRNAVGLPAVSVAWGLWDVESGMTGAMNAADRARLARAGIAPLGVEEGLALFDAALAGAEPAVVAARWDLAGLRARAEDDGLPSVLRGLVRVPRRAADTTGQASARAAAGPAELTERLAALGQAGALTHLTELVRSHVAAVLAYAGADSIDVDRAFNELGFDSLTAVELRNRLTTATGLRLPSTLVFDHPTVRSLAEYLFRTLAPETPSAEDALRTAVDQAESMMLAANGEADTVRDRLVAILQSALARIGAGSDDPLTAVPAGSNGAAEEIVSASDEEIFALIDNRTMTSPLRSPQEGPGHGE</sequence>
<keyword evidence="3" id="KW-0808">Transferase</keyword>
<feature type="non-terminal residue" evidence="5">
    <location>
        <position position="1"/>
    </location>
</feature>
<dbReference type="SMART" id="SM01294">
    <property type="entry name" value="PKS_PP_betabranch"/>
    <property type="match status" value="1"/>
</dbReference>
<comment type="caution">
    <text evidence="5">The sequence shown here is derived from an EMBL/GenBank/DDBJ whole genome shotgun (WGS) entry which is preliminary data.</text>
</comment>
<dbReference type="InterPro" id="IPR036736">
    <property type="entry name" value="ACP-like_sf"/>
</dbReference>
<evidence type="ECO:0000256" key="2">
    <source>
        <dbReference type="ARBA" id="ARBA00022553"/>
    </source>
</evidence>
<dbReference type="PANTHER" id="PTHR43775">
    <property type="entry name" value="FATTY ACID SYNTHASE"/>
    <property type="match status" value="1"/>
</dbReference>
<accession>A0ABT4SP70</accession>
<dbReference type="InterPro" id="IPR020806">
    <property type="entry name" value="PKS_PP-bd"/>
</dbReference>
<dbReference type="InterPro" id="IPR006162">
    <property type="entry name" value="Ppantetheine_attach_site"/>
</dbReference>
<organism evidence="5 6">
    <name type="scientific">Nonomuraea corallina</name>
    <dbReference type="NCBI Taxonomy" id="2989783"/>
    <lineage>
        <taxon>Bacteria</taxon>
        <taxon>Bacillati</taxon>
        <taxon>Actinomycetota</taxon>
        <taxon>Actinomycetes</taxon>
        <taxon>Streptosporangiales</taxon>
        <taxon>Streptosporangiaceae</taxon>
        <taxon>Nonomuraea</taxon>
    </lineage>
</organism>
<dbReference type="Gene3D" id="3.40.50.720">
    <property type="entry name" value="NAD(P)-binding Rossmann-like Domain"/>
    <property type="match status" value="1"/>
</dbReference>
<dbReference type="PANTHER" id="PTHR43775:SF51">
    <property type="entry name" value="INACTIVE PHENOLPHTHIOCEROL SYNTHESIS POLYKETIDE SYNTHASE TYPE I PKS1-RELATED"/>
    <property type="match status" value="1"/>
</dbReference>
<reference evidence="5" key="1">
    <citation type="submission" date="2022-11" db="EMBL/GenBank/DDBJ databases">
        <title>Nonomuraea corallina sp. nov., a new species of the genus Nonomuraea isolated from sea side sediment in Thai sea.</title>
        <authorList>
            <person name="Ngamcharungchit C."/>
            <person name="Matsumoto A."/>
            <person name="Suriyachadkun C."/>
            <person name="Panbangred W."/>
            <person name="Inahashi Y."/>
            <person name="Intra B."/>
        </authorList>
    </citation>
    <scope>NUCLEOTIDE SEQUENCE</scope>
    <source>
        <strain evidence="5">MCN248</strain>
    </source>
</reference>
<dbReference type="EMBL" id="JAPNNL010000351">
    <property type="protein sequence ID" value="MDA0638977.1"/>
    <property type="molecule type" value="Genomic_DNA"/>
</dbReference>
<evidence type="ECO:0000259" key="4">
    <source>
        <dbReference type="PROSITE" id="PS50075"/>
    </source>
</evidence>
<dbReference type="Gene3D" id="1.10.1200.10">
    <property type="entry name" value="ACP-like"/>
    <property type="match status" value="1"/>
</dbReference>
<dbReference type="PROSITE" id="PS50075">
    <property type="entry name" value="CARRIER"/>
    <property type="match status" value="1"/>
</dbReference>
<keyword evidence="2" id="KW-0597">Phosphoprotein</keyword>
<evidence type="ECO:0000256" key="1">
    <source>
        <dbReference type="ARBA" id="ARBA00022450"/>
    </source>
</evidence>
<evidence type="ECO:0000313" key="5">
    <source>
        <dbReference type="EMBL" id="MDA0638977.1"/>
    </source>
</evidence>
<evidence type="ECO:0000313" key="6">
    <source>
        <dbReference type="Proteomes" id="UP001144036"/>
    </source>
</evidence>
<dbReference type="Proteomes" id="UP001144036">
    <property type="component" value="Unassembled WGS sequence"/>
</dbReference>
<dbReference type="SUPFAM" id="SSF47336">
    <property type="entry name" value="ACP-like"/>
    <property type="match status" value="1"/>
</dbReference>
<proteinExistence type="predicted"/>
<dbReference type="Pfam" id="PF00550">
    <property type="entry name" value="PP-binding"/>
    <property type="match status" value="1"/>
</dbReference>
<dbReference type="InterPro" id="IPR009081">
    <property type="entry name" value="PP-bd_ACP"/>
</dbReference>
<dbReference type="Pfam" id="PF08659">
    <property type="entry name" value="KR"/>
    <property type="match status" value="1"/>
</dbReference>
<feature type="domain" description="Carrier" evidence="4">
    <location>
        <begin position="140"/>
        <end position="215"/>
    </location>
</feature>
<name>A0ABT4SP70_9ACTN</name>
<evidence type="ECO:0000256" key="3">
    <source>
        <dbReference type="ARBA" id="ARBA00022679"/>
    </source>
</evidence>
<keyword evidence="6" id="KW-1185">Reference proteome</keyword>